<evidence type="ECO:0000256" key="6">
    <source>
        <dbReference type="ARBA" id="ARBA00081187"/>
    </source>
</evidence>
<dbReference type="InterPro" id="IPR002470">
    <property type="entry name" value="Peptidase_S9A"/>
</dbReference>
<dbReference type="InterPro" id="IPR029058">
    <property type="entry name" value="AB_hydrolase_fold"/>
</dbReference>
<evidence type="ECO:0000313" key="10">
    <source>
        <dbReference type="Proteomes" id="UP000295499"/>
    </source>
</evidence>
<gene>
    <name evidence="9" type="ORF">CLV32_0732</name>
</gene>
<dbReference type="InterPro" id="IPR001375">
    <property type="entry name" value="Peptidase_S9_cat"/>
</dbReference>
<keyword evidence="10" id="KW-1185">Reference proteome</keyword>
<accession>A0A4R6IQ80</accession>
<keyword evidence="3" id="KW-0378">Hydrolase</keyword>
<feature type="domain" description="Peptidase S9A N-terminal" evidence="8">
    <location>
        <begin position="63"/>
        <end position="462"/>
    </location>
</feature>
<evidence type="ECO:0000256" key="4">
    <source>
        <dbReference type="ARBA" id="ARBA00022825"/>
    </source>
</evidence>
<dbReference type="Proteomes" id="UP000295499">
    <property type="component" value="Unassembled WGS sequence"/>
</dbReference>
<reference evidence="9 10" key="1">
    <citation type="submission" date="2019-03" db="EMBL/GenBank/DDBJ databases">
        <title>Genomic Encyclopedia of Archaeal and Bacterial Type Strains, Phase II (KMG-II): from individual species to whole genera.</title>
        <authorList>
            <person name="Goeker M."/>
        </authorList>
    </citation>
    <scope>NUCLEOTIDE SEQUENCE [LARGE SCALE GENOMIC DNA]</scope>
    <source>
        <strain evidence="9 10">DSM 19034</strain>
    </source>
</reference>
<evidence type="ECO:0000259" key="7">
    <source>
        <dbReference type="Pfam" id="PF00326"/>
    </source>
</evidence>
<dbReference type="GO" id="GO:0004252">
    <property type="term" value="F:serine-type endopeptidase activity"/>
    <property type="evidence" value="ECO:0007669"/>
    <property type="project" value="InterPro"/>
</dbReference>
<dbReference type="InterPro" id="IPR023302">
    <property type="entry name" value="Pept_S9A_N"/>
</dbReference>
<proteinExistence type="inferred from homology"/>
<sequence length="740" mass="84656">MHNQKYGIQVKKLTLTSDYKLTRMSIKTKLIQLLLPFTVISCSTKETKMTQYKWPDANAPVAEINPHKRILHGDTVIDNYYWMIDYFKKGPDSTKVVDYLKAENKYLDTMMSGSKAFREDLFKELKGRIKEKDESVPVFKNGYFYYSKTEDGKQYYKYCRKKGSMDAKEEVLADVDEMAKGHAYFSVSGFSISPDNKLMAYGVDEVSRRQYTLYIKNLETSAILKDEIPNTEGDAVWAQDNKTIFYTDKNAVTLLSEKIKKHRIGSDPKDDVVVYEEKDKSNYIGVAKSKSGKFIFIYSSATMSDEIRMIEADKPDAPFNVFQPRMKDVKYDIIPLEHKFLIVTNWNAHNFRLMEAPFNNTGKDSWKEIIPNRKDVLLSGVEEFKDYMVLAERKNGLAQLRVMDFNGHEHYIKFDEPTYTASVGANPEFNSNTFRYRYTSMTTPSSTYDYNMSTKQQILKKQQEVIGGYNKTDYITERIYATAKDGTKIPISLVYKKGLKKDGTAPLLLYAYGSYGMSMDAAFSSNALSLLNRGFVYAIAHIRGGQEMGRQWYDDGKMMKKMNTFTDFIDCGQFLIDSQFTSKGHLYAQGGSAGGLLMGAVANLAPNLWNGILAHVPFVDVVNTMLDESIPLTTNEFDEWGNPKNKDAYQYMKSYSPYENVEKKDYPNMLVTTGLHDSQVQYFEPAKWVAKLRATKTDKHLLLLKTDMDFGHGGASGRFDYLKDVALNYAFIFSLEGITK</sequence>
<keyword evidence="4" id="KW-0720">Serine protease</keyword>
<dbReference type="Pfam" id="PF02897">
    <property type="entry name" value="Peptidase_S9_N"/>
    <property type="match status" value="1"/>
</dbReference>
<dbReference type="AlphaFoldDB" id="A0A4R6IQ80"/>
<keyword evidence="2" id="KW-0645">Protease</keyword>
<dbReference type="FunFam" id="3.40.50.1820:FF:000005">
    <property type="entry name" value="Prolyl endopeptidase"/>
    <property type="match status" value="1"/>
</dbReference>
<dbReference type="Pfam" id="PF00326">
    <property type="entry name" value="Peptidase_S9"/>
    <property type="match status" value="1"/>
</dbReference>
<dbReference type="GO" id="GO:0006508">
    <property type="term" value="P:proteolysis"/>
    <property type="evidence" value="ECO:0007669"/>
    <property type="project" value="UniProtKB-KW"/>
</dbReference>
<feature type="domain" description="Peptidase S9 prolyl oligopeptidase catalytic" evidence="7">
    <location>
        <begin position="522"/>
        <end position="732"/>
    </location>
</feature>
<comment type="similarity">
    <text evidence="1">Belongs to the peptidase S9A family.</text>
</comment>
<dbReference type="PANTHER" id="PTHR11757:SF19">
    <property type="entry name" value="PROLYL ENDOPEPTIDASE-LIKE"/>
    <property type="match status" value="1"/>
</dbReference>
<evidence type="ECO:0000313" key="9">
    <source>
        <dbReference type="EMBL" id="TDO24443.1"/>
    </source>
</evidence>
<dbReference type="PANTHER" id="PTHR11757">
    <property type="entry name" value="PROTEASE FAMILY S9A OLIGOPEPTIDASE"/>
    <property type="match status" value="1"/>
</dbReference>
<evidence type="ECO:0000256" key="3">
    <source>
        <dbReference type="ARBA" id="ARBA00022801"/>
    </source>
</evidence>
<evidence type="ECO:0000256" key="5">
    <source>
        <dbReference type="ARBA" id="ARBA00060121"/>
    </source>
</evidence>
<dbReference type="InterPro" id="IPR051543">
    <property type="entry name" value="Serine_Peptidase_S9A"/>
</dbReference>
<dbReference type="Gene3D" id="3.40.50.1820">
    <property type="entry name" value="alpha/beta hydrolase"/>
    <property type="match status" value="1"/>
</dbReference>
<dbReference type="Gene3D" id="2.130.10.120">
    <property type="entry name" value="Prolyl oligopeptidase, N-terminal domain"/>
    <property type="match status" value="1"/>
</dbReference>
<dbReference type="EMBL" id="SNWM01000001">
    <property type="protein sequence ID" value="TDO24443.1"/>
    <property type="molecule type" value="Genomic_DNA"/>
</dbReference>
<evidence type="ECO:0000259" key="8">
    <source>
        <dbReference type="Pfam" id="PF02897"/>
    </source>
</evidence>
<dbReference type="SUPFAM" id="SSF50993">
    <property type="entry name" value="Peptidase/esterase 'gauge' domain"/>
    <property type="match status" value="1"/>
</dbReference>
<name>A0A4R6IQ80_9SPHI</name>
<evidence type="ECO:0000256" key="2">
    <source>
        <dbReference type="ARBA" id="ARBA00022670"/>
    </source>
</evidence>
<comment type="caution">
    <text evidence="9">The sequence shown here is derived from an EMBL/GenBank/DDBJ whole genome shotgun (WGS) entry which is preliminary data.</text>
</comment>
<evidence type="ECO:0000256" key="1">
    <source>
        <dbReference type="ARBA" id="ARBA00005228"/>
    </source>
</evidence>
<organism evidence="9 10">
    <name type="scientific">Pedobacter duraquae</name>
    <dbReference type="NCBI Taxonomy" id="425511"/>
    <lineage>
        <taxon>Bacteria</taxon>
        <taxon>Pseudomonadati</taxon>
        <taxon>Bacteroidota</taxon>
        <taxon>Sphingobacteriia</taxon>
        <taxon>Sphingobacteriales</taxon>
        <taxon>Sphingobacteriaceae</taxon>
        <taxon>Pedobacter</taxon>
    </lineage>
</organism>
<protein>
    <recommendedName>
        <fullName evidence="6">Proline-specific endopeptidase</fullName>
    </recommendedName>
</protein>
<dbReference type="PRINTS" id="PR00862">
    <property type="entry name" value="PROLIGOPTASE"/>
</dbReference>
<comment type="function">
    <text evidence="5">Cleaves peptide bonds on the C-terminal side of prolyl residues within peptides that are up to approximately 30 amino acids long. Has an absolute requirement for an X-Pro bond in the trans configuration immediately preceding the Pro-Y scissible bond.</text>
</comment>
<dbReference type="SUPFAM" id="SSF53474">
    <property type="entry name" value="alpha/beta-Hydrolases"/>
    <property type="match status" value="1"/>
</dbReference>